<reference evidence="1" key="1">
    <citation type="submission" date="2021-11" db="EMBL/GenBank/DDBJ databases">
        <title>Fusarium solani-melongenae Genome sequencing and assembly.</title>
        <authorList>
            <person name="Xie S."/>
            <person name="Huang L."/>
            <person name="Zhang X."/>
        </authorList>
    </citation>
    <scope>NUCLEOTIDE SEQUENCE</scope>
    <source>
        <strain evidence="1">CRI 24-3</strain>
    </source>
</reference>
<dbReference type="EMBL" id="CP090036">
    <property type="protein sequence ID" value="UPK98969.1"/>
    <property type="molecule type" value="Genomic_DNA"/>
</dbReference>
<dbReference type="Proteomes" id="UP000830768">
    <property type="component" value="Chromosome 8"/>
</dbReference>
<evidence type="ECO:0000313" key="2">
    <source>
        <dbReference type="Proteomes" id="UP000830768"/>
    </source>
</evidence>
<gene>
    <name evidence="1" type="ORF">LCI18_009904</name>
</gene>
<accession>A0ACD3ZCH3</accession>
<organism evidence="1 2">
    <name type="scientific">Fusarium solani subsp. cucurbitae</name>
    <name type="common">Neocosmosporum cucurbitae</name>
    <dbReference type="NCBI Taxonomy" id="2747967"/>
    <lineage>
        <taxon>Eukaryota</taxon>
        <taxon>Fungi</taxon>
        <taxon>Dikarya</taxon>
        <taxon>Ascomycota</taxon>
        <taxon>Pezizomycotina</taxon>
        <taxon>Sordariomycetes</taxon>
        <taxon>Hypocreomycetidae</taxon>
        <taxon>Hypocreales</taxon>
        <taxon>Nectriaceae</taxon>
        <taxon>Fusarium</taxon>
        <taxon>Fusarium solani species complex</taxon>
    </lineage>
</organism>
<evidence type="ECO:0000313" key="1">
    <source>
        <dbReference type="EMBL" id="UPK98969.1"/>
    </source>
</evidence>
<name>A0ACD3ZCH3_FUSSC</name>
<proteinExistence type="predicted"/>
<protein>
    <submittedName>
        <fullName evidence="1">Uncharacterized protein</fullName>
    </submittedName>
</protein>
<sequence length="618" mass="70468">MLINFVDVDRRSIDVLADTAVFQDIVSPAHSEDFHSRLDQLAGCMGDGHLRQKITLYRDSFDDGILRMGQTAMRIFGLAREPHISRVLYSAISLAEAESSPDVFQDFLEILEKCSFICSKSCSHYDEPASPSSIPAEELHRKFAVTYEAVLDFLTTAILKLDFRKIRLSHDKMYSMLLKKPHKIYFRDNEMKSLKKGLEEFRSICIHGDGGVGKTSLALLYADQSLSEYQCIFFIRSNSDLSLNQDFTRMAQKLDLPGANDDEHSANRELALSWLSNTSEVLDTRVLQCLDANELLALKWLLIFDEADNGDLTDDFWPMGENGAIIVTTRAQSVGCEYREEQIHLDSFSSEVGAEVVRKLLTWGRGPPVDLVSAKLLNDELGGLPLGIKHTVALIRTERTPLPKFVTLYRENKHRYHSRPPGRGGSDLEKRLHTNWLVSFQSLQKLPHCRVLFGILTLLEHTSIPQELFNHWSSPVSRSTGHLLGFCQRETEARKLLIEFNGKGTTDQDQTQSITLVEHNLQRIRIQSKSMTVERTDLEDMIHNFEKRDNWFMTGHCYMVLGMFLQESEDISQSEDAFLKVRSWLDKPGRAEKSPSIAMMIYKLGYVAYVKKDFIKAE</sequence>
<keyword evidence="2" id="KW-1185">Reference proteome</keyword>